<dbReference type="GO" id="GO:0005886">
    <property type="term" value="C:plasma membrane"/>
    <property type="evidence" value="ECO:0007669"/>
    <property type="project" value="TreeGrafter"/>
</dbReference>
<dbReference type="PANTHER" id="PTHR24028">
    <property type="entry name" value="CADHERIN-87A"/>
    <property type="match status" value="1"/>
</dbReference>
<dbReference type="InterPro" id="IPR002126">
    <property type="entry name" value="Cadherin-like_dom"/>
</dbReference>
<feature type="domain" description="Cadherin" evidence="6">
    <location>
        <begin position="524"/>
        <end position="624"/>
    </location>
</feature>
<dbReference type="SUPFAM" id="SSF49313">
    <property type="entry name" value="Cadherin-like"/>
    <property type="match status" value="4"/>
</dbReference>
<dbReference type="InterPro" id="IPR006626">
    <property type="entry name" value="PbH1"/>
</dbReference>
<proteinExistence type="predicted"/>
<reference evidence="7" key="1">
    <citation type="submission" date="2015-07" db="EMBL/GenBank/DDBJ databases">
        <title>Draft Genome Sequences of Anaerolinea thermolimosa IMO-1, Bellilinea caldifistulae GOMI-1, Leptolinea tardivitalis YMTK-2, Levilinea saccharolytica KIBI-1,Longilinea arvoryzae KOME-1, Previously Described as Members of the Anaerolineaceae (Chloroflexi).</title>
        <authorList>
            <person name="Sekiguchi Y."/>
            <person name="Ohashi A."/>
            <person name="Matsuura N."/>
            <person name="Tourlousse M.D."/>
        </authorList>
    </citation>
    <scope>NUCLEOTIDE SEQUENCE [LARGE SCALE GENOMIC DNA]</scope>
    <source>
        <strain evidence="7">KOME-1</strain>
    </source>
</reference>
<dbReference type="Pfam" id="PF05345">
    <property type="entry name" value="He_PIG"/>
    <property type="match status" value="1"/>
</dbReference>
<dbReference type="Pfam" id="PF17803">
    <property type="entry name" value="Cadherin_4"/>
    <property type="match status" value="1"/>
</dbReference>
<evidence type="ECO:0000313" key="8">
    <source>
        <dbReference type="Proteomes" id="UP000055060"/>
    </source>
</evidence>
<dbReference type="CDD" id="cd11304">
    <property type="entry name" value="Cadherin_repeat"/>
    <property type="match status" value="3"/>
</dbReference>
<dbReference type="OrthoDB" id="155079at2"/>
<organism evidence="7">
    <name type="scientific">Longilinea arvoryzae</name>
    <dbReference type="NCBI Taxonomy" id="360412"/>
    <lineage>
        <taxon>Bacteria</taxon>
        <taxon>Bacillati</taxon>
        <taxon>Chloroflexota</taxon>
        <taxon>Anaerolineae</taxon>
        <taxon>Anaerolineales</taxon>
        <taxon>Anaerolineaceae</taxon>
        <taxon>Longilinea</taxon>
    </lineage>
</organism>
<evidence type="ECO:0000256" key="2">
    <source>
        <dbReference type="ARBA" id="ARBA00022692"/>
    </source>
</evidence>
<dbReference type="InterPro" id="IPR059226">
    <property type="entry name" value="Choice_anch_Q_dom"/>
</dbReference>
<dbReference type="SMART" id="SM00112">
    <property type="entry name" value="CA"/>
    <property type="match status" value="4"/>
</dbReference>
<comment type="subcellular location">
    <subcellularLocation>
        <location evidence="1">Membrane</location>
        <topology evidence="1">Single-pass membrane protein</topology>
    </subcellularLocation>
</comment>
<dbReference type="Gene3D" id="2.60.40.10">
    <property type="entry name" value="Immunoglobulins"/>
    <property type="match status" value="1"/>
</dbReference>
<keyword evidence="5" id="KW-0732">Signal</keyword>
<keyword evidence="4" id="KW-0325">Glycoprotein</keyword>
<evidence type="ECO:0000259" key="6">
    <source>
        <dbReference type="PROSITE" id="PS50268"/>
    </source>
</evidence>
<protein>
    <submittedName>
        <fullName evidence="7">Protein containg cadherin domain</fullName>
    </submittedName>
</protein>
<name>A0A0S7B8C4_9CHLR</name>
<dbReference type="EMBL" id="DF967972">
    <property type="protein sequence ID" value="GAP13486.1"/>
    <property type="molecule type" value="Genomic_DNA"/>
</dbReference>
<accession>A0A0S7B8C4</accession>
<evidence type="ECO:0000256" key="4">
    <source>
        <dbReference type="ARBA" id="ARBA00023180"/>
    </source>
</evidence>
<dbReference type="STRING" id="360412.LARV_01240"/>
<feature type="chain" id="PRO_5006632846" evidence="5">
    <location>
        <begin position="25"/>
        <end position="920"/>
    </location>
</feature>
<dbReference type="Pfam" id="PF00028">
    <property type="entry name" value="Cadherin"/>
    <property type="match status" value="2"/>
</dbReference>
<dbReference type="RefSeq" id="WP_075072819.1">
    <property type="nucleotide sequence ID" value="NZ_DF967972.1"/>
</dbReference>
<dbReference type="Gene3D" id="2.160.20.10">
    <property type="entry name" value="Single-stranded right-handed beta-helix, Pectin lyase-like"/>
    <property type="match status" value="1"/>
</dbReference>
<dbReference type="InterPro" id="IPR040853">
    <property type="entry name" value="RapA2_cadherin-like"/>
</dbReference>
<dbReference type="NCBIfam" id="NF041518">
    <property type="entry name" value="choice_anch_Q"/>
    <property type="match status" value="1"/>
</dbReference>
<feature type="signal peptide" evidence="5">
    <location>
        <begin position="1"/>
        <end position="24"/>
    </location>
</feature>
<sequence length="920" mass="95606">MFNRKSISKSCSILFILVILLALAFNPQYGASAQAPAILYATPSGTGNCSTWGNACTLAAALTSAVSGDEIWVAAGLHRPTTGTLRSATFQLKSGVAVYGGFSGTETERAQRNPMTHVTILSGDLLGDDVGFTNNTENVYHVVMGANSAILDGFTITGGNANGLTVPDDTGGGMFIYQRNPSLTNLTFSYNSASTMGGGLYIDNGTPALTDVSFTNNSATWGGGMNGYASSPILNRVTFSGNAAQSAGGGLLIWSGGTTLLTNVTFSGNSATDHGGGMMIEGDSNATLTNVTFGGNTANQGGGIYNSGTAPLIRNAILWNNIAAGGGAQIYNSSTASVVTDGVVQDGCPAGSTCTNIIIADPHIGVLGNYGGATQTIPLLLGSSAIDTGNDSFCPATDQRSIARPQGAHCDIGAYEFVNLAPTDILLSNSTVAENANLNTLVGALSSVDPDPDNTFTYSLVPGGGDTDNASFTISGDTLRTSVVFDFETRPSYSVRIRTTDQGGAWYEEAFTITITNVNETPTDIQLSHTSVLENAAIDTPVGTLSSVDPDSGNTFTYSLVSGNGDTDNTSFNISGDALRTSTVFDYETRSSYSVRVRTTDQGGLSYEEAFTITVTDGNEFPTDIQLSHSSVAENSVINTAVGTLSSTDPDPGNTFTYNLVPGDGGADNTSFNISGNTLRTSVIFDFETRPSYSVRIRTTDQGGLSYEEAFTITITNANDAPVLASIANATIDEMAAFTFTASAIDVDPATVLTYSLTGSVPAGATISPTGGVFNWRPTEVQGPASFTFNVRVCDNGNPSLCDQQEITLSVSEVNLAPVAGNDAYSVMVNQTLSVLAPGVLINDGDADLPPNTLTAILVADPAHGTLTLNEDGSFTYLPNNWYGEDHFTYRVFDGGLSSPPATVTITVTPLTVFIPLVLR</sequence>
<gene>
    <name evidence="7" type="ORF">LARV_01240</name>
</gene>
<dbReference type="InterPro" id="IPR050174">
    <property type="entry name" value="Protocadherin/Cadherin-CA"/>
</dbReference>
<dbReference type="Gene3D" id="2.60.40.60">
    <property type="entry name" value="Cadherins"/>
    <property type="match status" value="3"/>
</dbReference>
<dbReference type="PRINTS" id="PR00205">
    <property type="entry name" value="CADHERIN"/>
</dbReference>
<dbReference type="SMART" id="SM00710">
    <property type="entry name" value="PbH1"/>
    <property type="match status" value="6"/>
</dbReference>
<dbReference type="InterPro" id="IPR013783">
    <property type="entry name" value="Ig-like_fold"/>
</dbReference>
<feature type="domain" description="Cadherin" evidence="6">
    <location>
        <begin position="624"/>
        <end position="724"/>
    </location>
</feature>
<dbReference type="InterPro" id="IPR015919">
    <property type="entry name" value="Cadherin-like_sf"/>
</dbReference>
<dbReference type="InterPro" id="IPR011050">
    <property type="entry name" value="Pectin_lyase_fold/virulence"/>
</dbReference>
<keyword evidence="8" id="KW-1185">Reference proteome</keyword>
<dbReference type="GO" id="GO:0005509">
    <property type="term" value="F:calcium ion binding"/>
    <property type="evidence" value="ECO:0007669"/>
    <property type="project" value="InterPro"/>
</dbReference>
<dbReference type="SUPFAM" id="SSF51126">
    <property type="entry name" value="Pectin lyase-like"/>
    <property type="match status" value="1"/>
</dbReference>
<keyword evidence="3" id="KW-1133">Transmembrane helix</keyword>
<dbReference type="InterPro" id="IPR012334">
    <property type="entry name" value="Pectin_lyas_fold"/>
</dbReference>
<evidence type="ECO:0000313" key="7">
    <source>
        <dbReference type="EMBL" id="GAP13486.1"/>
    </source>
</evidence>
<dbReference type="SMART" id="SM00736">
    <property type="entry name" value="CADG"/>
    <property type="match status" value="3"/>
</dbReference>
<keyword evidence="2" id="KW-0812">Transmembrane</keyword>
<dbReference type="AlphaFoldDB" id="A0A0S7B8C4"/>
<feature type="domain" description="Cadherin" evidence="6">
    <location>
        <begin position="431"/>
        <end position="524"/>
    </location>
</feature>
<evidence type="ECO:0000256" key="1">
    <source>
        <dbReference type="ARBA" id="ARBA00004167"/>
    </source>
</evidence>
<dbReference type="GO" id="GO:0007156">
    <property type="term" value="P:homophilic cell adhesion via plasma membrane adhesion molecules"/>
    <property type="evidence" value="ECO:0007669"/>
    <property type="project" value="InterPro"/>
</dbReference>
<dbReference type="PROSITE" id="PS50268">
    <property type="entry name" value="CADHERIN_2"/>
    <property type="match status" value="3"/>
</dbReference>
<dbReference type="PANTHER" id="PTHR24028:SF316">
    <property type="entry name" value="NEURAL-CADHERIN-LIKE"/>
    <property type="match status" value="1"/>
</dbReference>
<keyword evidence="3" id="KW-0472">Membrane</keyword>
<evidence type="ECO:0000256" key="5">
    <source>
        <dbReference type="SAM" id="SignalP"/>
    </source>
</evidence>
<evidence type="ECO:0000256" key="3">
    <source>
        <dbReference type="ARBA" id="ARBA00022989"/>
    </source>
</evidence>
<dbReference type="InterPro" id="IPR006644">
    <property type="entry name" value="Cadg"/>
</dbReference>
<dbReference type="Proteomes" id="UP000055060">
    <property type="component" value="Unassembled WGS sequence"/>
</dbReference>